<dbReference type="GO" id="GO:0000160">
    <property type="term" value="P:phosphorelay signal transduction system"/>
    <property type="evidence" value="ECO:0007669"/>
    <property type="project" value="InterPro"/>
</dbReference>
<feature type="domain" description="Response regulatory" evidence="5">
    <location>
        <begin position="4"/>
        <end position="121"/>
    </location>
</feature>
<reference evidence="6 7" key="1">
    <citation type="submission" date="2020-07" db="EMBL/GenBank/DDBJ databases">
        <title>Thermogemmata thermophila gen. nov., sp. nov., a novel moderate thermophilic planctomycete from a Kamchatka hot spring.</title>
        <authorList>
            <person name="Elcheninov A.G."/>
            <person name="Podosokorskaya O.A."/>
            <person name="Kovaleva O.L."/>
            <person name="Novikov A."/>
            <person name="Bonch-Osmolovskaya E.A."/>
            <person name="Toshchakov S.V."/>
            <person name="Kublanov I.V."/>
        </authorList>
    </citation>
    <scope>NUCLEOTIDE SEQUENCE [LARGE SCALE GENOMIC DNA]</scope>
    <source>
        <strain evidence="6 7">2918</strain>
    </source>
</reference>
<evidence type="ECO:0000256" key="3">
    <source>
        <dbReference type="ARBA" id="ARBA00022777"/>
    </source>
</evidence>
<dbReference type="Gene3D" id="3.30.450.40">
    <property type="match status" value="1"/>
</dbReference>
<keyword evidence="3" id="KW-0418">Kinase</keyword>
<evidence type="ECO:0000256" key="1">
    <source>
        <dbReference type="ARBA" id="ARBA00022553"/>
    </source>
</evidence>
<dbReference type="EMBL" id="JACEFB010000005">
    <property type="protein sequence ID" value="MBA2226296.1"/>
    <property type="molecule type" value="Genomic_DNA"/>
</dbReference>
<evidence type="ECO:0000259" key="5">
    <source>
        <dbReference type="PROSITE" id="PS50110"/>
    </source>
</evidence>
<dbReference type="PROSITE" id="PS50110">
    <property type="entry name" value="RESPONSE_REGULATORY"/>
    <property type="match status" value="1"/>
</dbReference>
<accession>A0A7V9ABJ4</accession>
<organism evidence="6 7">
    <name type="scientific">Thermogemmata fonticola</name>
    <dbReference type="NCBI Taxonomy" id="2755323"/>
    <lineage>
        <taxon>Bacteria</taxon>
        <taxon>Pseudomonadati</taxon>
        <taxon>Planctomycetota</taxon>
        <taxon>Planctomycetia</taxon>
        <taxon>Gemmatales</taxon>
        <taxon>Gemmataceae</taxon>
        <taxon>Thermogemmata</taxon>
    </lineage>
</organism>
<evidence type="ECO:0000256" key="4">
    <source>
        <dbReference type="PROSITE-ProRule" id="PRU00169"/>
    </source>
</evidence>
<dbReference type="SMART" id="SM00448">
    <property type="entry name" value="REC"/>
    <property type="match status" value="1"/>
</dbReference>
<dbReference type="PANTHER" id="PTHR44591:SF3">
    <property type="entry name" value="RESPONSE REGULATORY DOMAIN-CONTAINING PROTEIN"/>
    <property type="match status" value="1"/>
</dbReference>
<dbReference type="Proteomes" id="UP000542342">
    <property type="component" value="Unassembled WGS sequence"/>
</dbReference>
<dbReference type="PANTHER" id="PTHR44591">
    <property type="entry name" value="STRESS RESPONSE REGULATOR PROTEIN 1"/>
    <property type="match status" value="1"/>
</dbReference>
<keyword evidence="2" id="KW-0808">Transferase</keyword>
<dbReference type="Pfam" id="PF13185">
    <property type="entry name" value="GAF_2"/>
    <property type="match status" value="1"/>
</dbReference>
<keyword evidence="1 4" id="KW-0597">Phosphoprotein</keyword>
<evidence type="ECO:0000313" key="7">
    <source>
        <dbReference type="Proteomes" id="UP000542342"/>
    </source>
</evidence>
<dbReference type="InterPro" id="IPR011006">
    <property type="entry name" value="CheY-like_superfamily"/>
</dbReference>
<dbReference type="GO" id="GO:0016301">
    <property type="term" value="F:kinase activity"/>
    <property type="evidence" value="ECO:0007669"/>
    <property type="project" value="UniProtKB-KW"/>
</dbReference>
<sequence>MSEAILVVDDEESVRRTFTEWLAELGPGVTVFSAADAEAALRIASQQVIDLAILDWNLGSGSDGLQLLEDLVEFQPEITAILVTGFAHQATPLQALRMGVRDYLDKNVDLTRESFLAAVRRQLARIRPLKRQRELQRSLAAFRDAVEQIIPYVQAAAVLQDPVPIPDAARDLLRWAIRITKAADGLLVVYVSPPEGVPLGGRWMLYQPDGALLEVEAVPFRQTLVAAALSRQEPILLSEPIPSASEALQLLPVERERRTLLIAPMAIGEGIVGAIELFDKAGAEFSPEDMEVARATADLGVDLLRRSLAERQGQRLLIDALAAALQASERVRDLLHEDKPPPEVLEHIKQGLAQSGAAEKDSEAVIQLLEEVRTLSRQHGVRAVEYCTRMIRDLRQLLDVSWTHS</sequence>
<dbReference type="RefSeq" id="WP_194537736.1">
    <property type="nucleotide sequence ID" value="NZ_JACEFB010000005.1"/>
</dbReference>
<name>A0A7V9ABJ4_9BACT</name>
<evidence type="ECO:0000313" key="6">
    <source>
        <dbReference type="EMBL" id="MBA2226296.1"/>
    </source>
</evidence>
<dbReference type="InterPro" id="IPR029016">
    <property type="entry name" value="GAF-like_dom_sf"/>
</dbReference>
<dbReference type="Pfam" id="PF00072">
    <property type="entry name" value="Response_reg"/>
    <property type="match status" value="1"/>
</dbReference>
<dbReference type="InterPro" id="IPR001789">
    <property type="entry name" value="Sig_transdc_resp-reg_receiver"/>
</dbReference>
<dbReference type="Gene3D" id="3.40.50.2300">
    <property type="match status" value="1"/>
</dbReference>
<proteinExistence type="predicted"/>
<comment type="caution">
    <text evidence="6">The sequence shown here is derived from an EMBL/GenBank/DDBJ whole genome shotgun (WGS) entry which is preliminary data.</text>
</comment>
<gene>
    <name evidence="6" type="ORF">H0921_09010</name>
</gene>
<dbReference type="AlphaFoldDB" id="A0A7V9ABJ4"/>
<protein>
    <submittedName>
        <fullName evidence="6">Response regulator</fullName>
    </submittedName>
</protein>
<dbReference type="SUPFAM" id="SSF55781">
    <property type="entry name" value="GAF domain-like"/>
    <property type="match status" value="1"/>
</dbReference>
<dbReference type="InterPro" id="IPR003018">
    <property type="entry name" value="GAF"/>
</dbReference>
<feature type="modified residue" description="4-aspartylphosphate" evidence="4">
    <location>
        <position position="55"/>
    </location>
</feature>
<keyword evidence="7" id="KW-1185">Reference proteome</keyword>
<evidence type="ECO:0000256" key="2">
    <source>
        <dbReference type="ARBA" id="ARBA00022679"/>
    </source>
</evidence>
<dbReference type="InterPro" id="IPR050595">
    <property type="entry name" value="Bact_response_regulator"/>
</dbReference>
<dbReference type="SUPFAM" id="SSF52172">
    <property type="entry name" value="CheY-like"/>
    <property type="match status" value="1"/>
</dbReference>